<sequence>MGVGQAHGCSATMDHRMDSPSQYKKQMPKRLRLPPKKVRFLETDLGSPKDEHQGGEQMESLRSFLDRVEQVLPQGGSGTTKKAFGKQELYPESGLFLSSTCLVAIHSEARKDCLRLFHLLFEEFFSPEDCQNAVAFGKHGKVPKGKRVLDKSRVNGILTYVMRCGTLAGWTPVEKTTVKKALINKCRTRAKNT</sequence>
<evidence type="ECO:0000256" key="1">
    <source>
        <dbReference type="SAM" id="MobiDB-lite"/>
    </source>
</evidence>
<dbReference type="GO" id="GO:0003677">
    <property type="term" value="F:DNA binding"/>
    <property type="evidence" value="ECO:0007669"/>
    <property type="project" value="InterPro"/>
</dbReference>
<feature type="domain" description="BEN" evidence="2">
    <location>
        <begin position="92"/>
        <end position="193"/>
    </location>
</feature>
<feature type="region of interest" description="Disordered" evidence="1">
    <location>
        <begin position="1"/>
        <end position="29"/>
    </location>
</feature>
<dbReference type="PROSITE" id="PS51457">
    <property type="entry name" value="BEN"/>
    <property type="match status" value="1"/>
</dbReference>
<proteinExistence type="predicted"/>
<protein>
    <submittedName>
        <fullName evidence="3">Si:ch211-126i22.5</fullName>
    </submittedName>
</protein>
<name>A0A1A8KM51_NOTKU</name>
<organism evidence="3">
    <name type="scientific">Nothobranchius kuhntae</name>
    <name type="common">Beira killifish</name>
    <dbReference type="NCBI Taxonomy" id="321403"/>
    <lineage>
        <taxon>Eukaryota</taxon>
        <taxon>Metazoa</taxon>
        <taxon>Chordata</taxon>
        <taxon>Craniata</taxon>
        <taxon>Vertebrata</taxon>
        <taxon>Euteleostomi</taxon>
        <taxon>Actinopterygii</taxon>
        <taxon>Neopterygii</taxon>
        <taxon>Teleostei</taxon>
        <taxon>Neoteleostei</taxon>
        <taxon>Acanthomorphata</taxon>
        <taxon>Ovalentaria</taxon>
        <taxon>Atherinomorphae</taxon>
        <taxon>Cyprinodontiformes</taxon>
        <taxon>Nothobranchiidae</taxon>
        <taxon>Nothobranchius</taxon>
    </lineage>
</organism>
<evidence type="ECO:0000313" key="3">
    <source>
        <dbReference type="EMBL" id="SBR32754.1"/>
    </source>
</evidence>
<accession>A0A1A8KM51</accession>
<dbReference type="InterPro" id="IPR018379">
    <property type="entry name" value="BEN_domain"/>
</dbReference>
<gene>
    <name evidence="3" type="primary">SI:CH211-126I22.5</name>
</gene>
<dbReference type="EMBL" id="HAEE01012704">
    <property type="protein sequence ID" value="SBR32754.1"/>
    <property type="molecule type" value="Transcribed_RNA"/>
</dbReference>
<reference evidence="3" key="2">
    <citation type="submission" date="2016-06" db="EMBL/GenBank/DDBJ databases">
        <title>The genome of a short-lived fish provides insights into sex chromosome evolution and the genetic control of aging.</title>
        <authorList>
            <person name="Reichwald K."/>
            <person name="Felder M."/>
            <person name="Petzold A."/>
            <person name="Koch P."/>
            <person name="Groth M."/>
            <person name="Platzer M."/>
        </authorList>
    </citation>
    <scope>NUCLEOTIDE SEQUENCE</scope>
    <source>
        <tissue evidence="3">Brain</tissue>
    </source>
</reference>
<evidence type="ECO:0000259" key="2">
    <source>
        <dbReference type="PROSITE" id="PS51457"/>
    </source>
</evidence>
<dbReference type="AlphaFoldDB" id="A0A1A8KM51"/>
<reference evidence="3" key="1">
    <citation type="submission" date="2016-05" db="EMBL/GenBank/DDBJ databases">
        <authorList>
            <person name="Lavstsen T."/>
            <person name="Jespersen J.S."/>
        </authorList>
    </citation>
    <scope>NUCLEOTIDE SEQUENCE</scope>
    <source>
        <tissue evidence="3">Brain</tissue>
    </source>
</reference>